<dbReference type="InterPro" id="IPR051708">
    <property type="entry name" value="Plant_Aspart_Prot_A1"/>
</dbReference>
<name>A0AAU9RNB6_THLAR</name>
<dbReference type="GO" id="GO:0008233">
    <property type="term" value="F:peptidase activity"/>
    <property type="evidence" value="ECO:0007669"/>
    <property type="project" value="UniProtKB-KW"/>
</dbReference>
<feature type="chain" id="PRO_5043527052" description="Peptidase A1 domain-containing protein" evidence="4">
    <location>
        <begin position="22"/>
        <end position="412"/>
    </location>
</feature>
<reference evidence="6 7" key="1">
    <citation type="submission" date="2022-03" db="EMBL/GenBank/DDBJ databases">
        <authorList>
            <person name="Nunn A."/>
            <person name="Chopra R."/>
            <person name="Nunn A."/>
            <person name="Contreras Garrido A."/>
        </authorList>
    </citation>
    <scope>NUCLEOTIDE SEQUENCE [LARGE SCALE GENOMIC DNA]</scope>
</reference>
<comment type="similarity">
    <text evidence="1">Belongs to the peptidase A1 family.</text>
</comment>
<dbReference type="InterPro" id="IPR021109">
    <property type="entry name" value="Peptidase_aspartic_dom_sf"/>
</dbReference>
<dbReference type="Proteomes" id="UP000836841">
    <property type="component" value="Chromosome 2"/>
</dbReference>
<dbReference type="InterPro" id="IPR032861">
    <property type="entry name" value="TAXi_N"/>
</dbReference>
<protein>
    <recommendedName>
        <fullName evidence="5">Peptidase A1 domain-containing protein</fullName>
    </recommendedName>
</protein>
<keyword evidence="3" id="KW-0378">Hydrolase</keyword>
<dbReference type="PANTHER" id="PTHR47967:SF31">
    <property type="entry name" value="ASPARTYL PROTEASE FAMILY PROTEIN"/>
    <property type="match status" value="1"/>
</dbReference>
<dbReference type="PROSITE" id="PS51767">
    <property type="entry name" value="PEPTIDASE_A1"/>
    <property type="match status" value="1"/>
</dbReference>
<dbReference type="AlphaFoldDB" id="A0AAU9RNB6"/>
<feature type="signal peptide" evidence="4">
    <location>
        <begin position="1"/>
        <end position="21"/>
    </location>
</feature>
<dbReference type="InterPro" id="IPR032799">
    <property type="entry name" value="TAXi_C"/>
</dbReference>
<accession>A0AAU9RNB6</accession>
<proteinExistence type="inferred from homology"/>
<dbReference type="EMBL" id="OU466858">
    <property type="protein sequence ID" value="CAH2044377.1"/>
    <property type="molecule type" value="Genomic_DNA"/>
</dbReference>
<dbReference type="InterPro" id="IPR033121">
    <property type="entry name" value="PEPTIDASE_A1"/>
</dbReference>
<gene>
    <name evidence="6" type="ORF">TAV2_LOCUS5830</name>
</gene>
<dbReference type="Gene3D" id="2.40.70.10">
    <property type="entry name" value="Acid Proteases"/>
    <property type="match status" value="2"/>
</dbReference>
<evidence type="ECO:0000256" key="4">
    <source>
        <dbReference type="SAM" id="SignalP"/>
    </source>
</evidence>
<evidence type="ECO:0000313" key="7">
    <source>
        <dbReference type="Proteomes" id="UP000836841"/>
    </source>
</evidence>
<evidence type="ECO:0000256" key="2">
    <source>
        <dbReference type="ARBA" id="ARBA00022670"/>
    </source>
</evidence>
<dbReference type="Pfam" id="PF14541">
    <property type="entry name" value="TAXi_C"/>
    <property type="match status" value="1"/>
</dbReference>
<sequence>MVSSMPHLLLLLLIFTSLTHNYSLEDGILNDQPNGFFLPFESNLYVEITIGTPTRAFNLKLDSSTHLTFLECDPCDDDHQCSISDTTRRYDGKSSTTFSPISCNNSSLCPHLSPNATNHINATTTKTTLSLLCTPSDSCRYDVSAFSAGYLVSDTLQLTSSITDQENSLSIVRGFVFGCGTSNRVTPEDDGGGVDGRVSLTTHRFSLLSQLRVTRFSHCLWPSSAGSRNYIRLGSAAQYGGDMMLVPMLNTTETNSYSYHTALFGISLGEHRMRSNETSTIAVDIGTYYTRLEASLYEEVKEELMAQIGPTVAYEVNELMCFTTEAGLEIESLPKLTLHLQGFNYTISNKGLYLRDSPSSLCTALVRSTMEDEEQNVLGASGLVDYAVGYDTLDMILAFQQRDCLTDFVDGM</sequence>
<dbReference type="Pfam" id="PF14543">
    <property type="entry name" value="TAXi_N"/>
    <property type="match status" value="1"/>
</dbReference>
<keyword evidence="4" id="KW-0732">Signal</keyword>
<dbReference type="GO" id="GO:0005576">
    <property type="term" value="C:extracellular region"/>
    <property type="evidence" value="ECO:0007669"/>
    <property type="project" value="TreeGrafter"/>
</dbReference>
<keyword evidence="2" id="KW-0645">Protease</keyword>
<evidence type="ECO:0000259" key="5">
    <source>
        <dbReference type="PROSITE" id="PS51767"/>
    </source>
</evidence>
<evidence type="ECO:0000313" key="6">
    <source>
        <dbReference type="EMBL" id="CAH2044377.1"/>
    </source>
</evidence>
<evidence type="ECO:0000256" key="3">
    <source>
        <dbReference type="ARBA" id="ARBA00022801"/>
    </source>
</evidence>
<keyword evidence="7" id="KW-1185">Reference proteome</keyword>
<dbReference type="GO" id="GO:0006508">
    <property type="term" value="P:proteolysis"/>
    <property type="evidence" value="ECO:0007669"/>
    <property type="project" value="UniProtKB-KW"/>
</dbReference>
<organism evidence="6 7">
    <name type="scientific">Thlaspi arvense</name>
    <name type="common">Field penny-cress</name>
    <dbReference type="NCBI Taxonomy" id="13288"/>
    <lineage>
        <taxon>Eukaryota</taxon>
        <taxon>Viridiplantae</taxon>
        <taxon>Streptophyta</taxon>
        <taxon>Embryophyta</taxon>
        <taxon>Tracheophyta</taxon>
        <taxon>Spermatophyta</taxon>
        <taxon>Magnoliopsida</taxon>
        <taxon>eudicotyledons</taxon>
        <taxon>Gunneridae</taxon>
        <taxon>Pentapetalae</taxon>
        <taxon>rosids</taxon>
        <taxon>malvids</taxon>
        <taxon>Brassicales</taxon>
        <taxon>Brassicaceae</taxon>
        <taxon>Thlaspideae</taxon>
        <taxon>Thlaspi</taxon>
    </lineage>
</organism>
<dbReference type="PANTHER" id="PTHR47967">
    <property type="entry name" value="OS07G0603500 PROTEIN-RELATED"/>
    <property type="match status" value="1"/>
</dbReference>
<evidence type="ECO:0000256" key="1">
    <source>
        <dbReference type="ARBA" id="ARBA00007447"/>
    </source>
</evidence>
<dbReference type="SUPFAM" id="SSF50630">
    <property type="entry name" value="Acid proteases"/>
    <property type="match status" value="1"/>
</dbReference>
<feature type="domain" description="Peptidase A1" evidence="5">
    <location>
        <begin position="44"/>
        <end position="400"/>
    </location>
</feature>